<feature type="transmembrane region" description="Helical" evidence="1">
    <location>
        <begin position="15"/>
        <end position="31"/>
    </location>
</feature>
<keyword evidence="1" id="KW-1133">Transmembrane helix</keyword>
<accession>A0AA86Q7F8</accession>
<proteinExistence type="predicted"/>
<reference evidence="3 4" key="2">
    <citation type="submission" date="2024-07" db="EMBL/GenBank/DDBJ databases">
        <authorList>
            <person name="Akdeniz Z."/>
        </authorList>
    </citation>
    <scope>NUCLEOTIDE SEQUENCE [LARGE SCALE GENOMIC DNA]</scope>
</reference>
<dbReference type="Proteomes" id="UP001642409">
    <property type="component" value="Unassembled WGS sequence"/>
</dbReference>
<protein>
    <submittedName>
        <fullName evidence="3">Hypothetical_protein</fullName>
    </submittedName>
</protein>
<evidence type="ECO:0000313" key="3">
    <source>
        <dbReference type="EMBL" id="CAL6048117.1"/>
    </source>
</evidence>
<reference evidence="2" key="1">
    <citation type="submission" date="2023-06" db="EMBL/GenBank/DDBJ databases">
        <authorList>
            <person name="Kurt Z."/>
        </authorList>
    </citation>
    <scope>NUCLEOTIDE SEQUENCE</scope>
</reference>
<evidence type="ECO:0000313" key="4">
    <source>
        <dbReference type="Proteomes" id="UP001642409"/>
    </source>
</evidence>
<evidence type="ECO:0000256" key="1">
    <source>
        <dbReference type="SAM" id="Phobius"/>
    </source>
</evidence>
<keyword evidence="4" id="KW-1185">Reference proteome</keyword>
<comment type="caution">
    <text evidence="2">The sequence shown here is derived from an EMBL/GenBank/DDBJ whole genome shotgun (WGS) entry which is preliminary data.</text>
</comment>
<evidence type="ECO:0000313" key="2">
    <source>
        <dbReference type="EMBL" id="CAI9953730.1"/>
    </source>
</evidence>
<dbReference type="EMBL" id="CATOUU010000841">
    <property type="protein sequence ID" value="CAI9953730.1"/>
    <property type="molecule type" value="Genomic_DNA"/>
</dbReference>
<dbReference type="EMBL" id="CAXDID020000174">
    <property type="protein sequence ID" value="CAL6048117.1"/>
    <property type="molecule type" value="Genomic_DNA"/>
</dbReference>
<name>A0AA86Q7F8_9EUKA</name>
<gene>
    <name evidence="2" type="ORF">HINF_LOCUS41375</name>
    <name evidence="3" type="ORF">HINF_LOCUS42534</name>
</gene>
<keyword evidence="1" id="KW-0812">Transmembrane</keyword>
<organism evidence="2">
    <name type="scientific">Hexamita inflata</name>
    <dbReference type="NCBI Taxonomy" id="28002"/>
    <lineage>
        <taxon>Eukaryota</taxon>
        <taxon>Metamonada</taxon>
        <taxon>Diplomonadida</taxon>
        <taxon>Hexamitidae</taxon>
        <taxon>Hexamitinae</taxon>
        <taxon>Hexamita</taxon>
    </lineage>
</organism>
<dbReference type="AlphaFoldDB" id="A0AA86Q7F8"/>
<sequence length="115" mass="13830">MRWMKDLDGFGRNNFIYDYIIAYIMIMNTYIERKYHNLIFSSEISTNQIMQLFQSTKYLLCVQRYSVNSNILSYGEKMRKDQISFSFVGISKFEIYSLNCKNATKLRCKFTPDYK</sequence>
<keyword evidence="1" id="KW-0472">Membrane</keyword>